<dbReference type="PROSITE" id="PS50011">
    <property type="entry name" value="PROTEIN_KINASE_DOM"/>
    <property type="match status" value="1"/>
</dbReference>
<sequence>MQYTSNQDEGEEKNCEICKLKYSFKSYCEHCVRKVLIMIFPRYLPREVDDEIKSVYKDFVYMAPEVINGGQRTPESEIYSFGMILLEISSGKIPYHGYVHDEVLKVKVLSGMRPKILLGNQLEYRELINQCLDAIPSKRPILATIFEQLKIDERDVYINSQSLQSSSHTTISENRSEEPKNATKEEQEGEVNPNLHPDDQDKLEIPEQVHSGTTKSKPKKSFISKIDYSFFVMLHKDIFSYLTIRCGKVAELKKDGGGLEKSSSCSFY</sequence>
<gene>
    <name evidence="3" type="ORF">RhiirA4_470308</name>
</gene>
<dbReference type="AlphaFoldDB" id="A0A2I1H124"/>
<dbReference type="EMBL" id="LLXI01001232">
    <property type="protein sequence ID" value="PKY52586.1"/>
    <property type="molecule type" value="Genomic_DNA"/>
</dbReference>
<feature type="domain" description="Protein kinase" evidence="2">
    <location>
        <begin position="1"/>
        <end position="158"/>
    </location>
</feature>
<dbReference type="VEuPathDB" id="FungiDB:RhiirA1_443668"/>
<evidence type="ECO:0000259" key="2">
    <source>
        <dbReference type="PROSITE" id="PS50011"/>
    </source>
</evidence>
<comment type="caution">
    <text evidence="3">The sequence shown here is derived from an EMBL/GenBank/DDBJ whole genome shotgun (WGS) entry which is preliminary data.</text>
</comment>
<dbReference type="VEuPathDB" id="FungiDB:FUN_004241"/>
<evidence type="ECO:0000256" key="1">
    <source>
        <dbReference type="SAM" id="MobiDB-lite"/>
    </source>
</evidence>
<dbReference type="VEuPathDB" id="FungiDB:RhiirFUN_006394"/>
<keyword evidence="3" id="KW-0808">Transferase</keyword>
<dbReference type="InterPro" id="IPR001245">
    <property type="entry name" value="Ser-Thr/Tyr_kinase_cat_dom"/>
</dbReference>
<dbReference type="Pfam" id="PF07714">
    <property type="entry name" value="PK_Tyr_Ser-Thr"/>
    <property type="match status" value="1"/>
</dbReference>
<dbReference type="PANTHER" id="PTHR44329">
    <property type="entry name" value="SERINE/THREONINE-PROTEIN KINASE TNNI3K-RELATED"/>
    <property type="match status" value="1"/>
</dbReference>
<evidence type="ECO:0000313" key="3">
    <source>
        <dbReference type="EMBL" id="PKY52586.1"/>
    </source>
</evidence>
<dbReference type="InterPro" id="IPR051681">
    <property type="entry name" value="Ser/Thr_Kinases-Pseudokinases"/>
</dbReference>
<keyword evidence="3" id="KW-0418">Kinase</keyword>
<feature type="compositionally biased region" description="Basic and acidic residues" evidence="1">
    <location>
        <begin position="174"/>
        <end position="186"/>
    </location>
</feature>
<dbReference type="InterPro" id="IPR011009">
    <property type="entry name" value="Kinase-like_dom_sf"/>
</dbReference>
<name>A0A2I1H124_9GLOM</name>
<evidence type="ECO:0000313" key="4">
    <source>
        <dbReference type="Proteomes" id="UP000234323"/>
    </source>
</evidence>
<dbReference type="Proteomes" id="UP000234323">
    <property type="component" value="Unassembled WGS sequence"/>
</dbReference>
<dbReference type="GO" id="GO:0005524">
    <property type="term" value="F:ATP binding"/>
    <property type="evidence" value="ECO:0007669"/>
    <property type="project" value="InterPro"/>
</dbReference>
<feature type="region of interest" description="Disordered" evidence="1">
    <location>
        <begin position="162"/>
        <end position="218"/>
    </location>
</feature>
<reference evidence="3 4" key="1">
    <citation type="submission" date="2015-10" db="EMBL/GenBank/DDBJ databases">
        <title>Genome analyses suggest a sexual origin of heterokaryosis in a supposedly ancient asexual fungus.</title>
        <authorList>
            <person name="Ropars J."/>
            <person name="Sedzielewska K."/>
            <person name="Noel J."/>
            <person name="Charron P."/>
            <person name="Farinelli L."/>
            <person name="Marton T."/>
            <person name="Kruger M."/>
            <person name="Pelin A."/>
            <person name="Brachmann A."/>
            <person name="Corradi N."/>
        </authorList>
    </citation>
    <scope>NUCLEOTIDE SEQUENCE [LARGE SCALE GENOMIC DNA]</scope>
    <source>
        <strain evidence="3 4">A4</strain>
    </source>
</reference>
<dbReference type="Gene3D" id="1.10.510.10">
    <property type="entry name" value="Transferase(Phosphotransferase) domain 1"/>
    <property type="match status" value="1"/>
</dbReference>
<proteinExistence type="predicted"/>
<feature type="compositionally biased region" description="Basic and acidic residues" evidence="1">
    <location>
        <begin position="196"/>
        <end position="207"/>
    </location>
</feature>
<dbReference type="SUPFAM" id="SSF56112">
    <property type="entry name" value="Protein kinase-like (PK-like)"/>
    <property type="match status" value="1"/>
</dbReference>
<dbReference type="InterPro" id="IPR000719">
    <property type="entry name" value="Prot_kinase_dom"/>
</dbReference>
<keyword evidence="4" id="KW-1185">Reference proteome</keyword>
<dbReference type="GO" id="GO:0004674">
    <property type="term" value="F:protein serine/threonine kinase activity"/>
    <property type="evidence" value="ECO:0007669"/>
    <property type="project" value="TreeGrafter"/>
</dbReference>
<accession>A0A2I1H124</accession>
<organism evidence="3 4">
    <name type="scientific">Rhizophagus irregularis</name>
    <dbReference type="NCBI Taxonomy" id="588596"/>
    <lineage>
        <taxon>Eukaryota</taxon>
        <taxon>Fungi</taxon>
        <taxon>Fungi incertae sedis</taxon>
        <taxon>Mucoromycota</taxon>
        <taxon>Glomeromycotina</taxon>
        <taxon>Glomeromycetes</taxon>
        <taxon>Glomerales</taxon>
        <taxon>Glomeraceae</taxon>
        <taxon>Rhizophagus</taxon>
    </lineage>
</organism>
<feature type="compositionally biased region" description="Polar residues" evidence="1">
    <location>
        <begin position="162"/>
        <end position="173"/>
    </location>
</feature>
<protein>
    <submittedName>
        <fullName evidence="3">Kinase-like protein</fullName>
    </submittedName>
</protein>